<dbReference type="EMBL" id="OW152839">
    <property type="protein sequence ID" value="CAH2061002.1"/>
    <property type="molecule type" value="Genomic_DNA"/>
</dbReference>
<feature type="non-terminal residue" evidence="2">
    <location>
        <position position="97"/>
    </location>
</feature>
<gene>
    <name evidence="2" type="ORF">IPOD504_LOCUS11265</name>
</gene>
<dbReference type="Proteomes" id="UP000837857">
    <property type="component" value="Chromosome 27"/>
</dbReference>
<evidence type="ECO:0000256" key="1">
    <source>
        <dbReference type="SAM" id="MobiDB-lite"/>
    </source>
</evidence>
<reference evidence="2" key="1">
    <citation type="submission" date="2022-03" db="EMBL/GenBank/DDBJ databases">
        <authorList>
            <person name="Martin H S."/>
        </authorList>
    </citation>
    <scope>NUCLEOTIDE SEQUENCE</scope>
</reference>
<evidence type="ECO:0000313" key="2">
    <source>
        <dbReference type="EMBL" id="CAH2061002.1"/>
    </source>
</evidence>
<organism evidence="2 3">
    <name type="scientific">Iphiclides podalirius</name>
    <name type="common">scarce swallowtail</name>
    <dbReference type="NCBI Taxonomy" id="110791"/>
    <lineage>
        <taxon>Eukaryota</taxon>
        <taxon>Metazoa</taxon>
        <taxon>Ecdysozoa</taxon>
        <taxon>Arthropoda</taxon>
        <taxon>Hexapoda</taxon>
        <taxon>Insecta</taxon>
        <taxon>Pterygota</taxon>
        <taxon>Neoptera</taxon>
        <taxon>Endopterygota</taxon>
        <taxon>Lepidoptera</taxon>
        <taxon>Glossata</taxon>
        <taxon>Ditrysia</taxon>
        <taxon>Papilionoidea</taxon>
        <taxon>Papilionidae</taxon>
        <taxon>Papilioninae</taxon>
        <taxon>Iphiclides</taxon>
    </lineage>
</organism>
<feature type="region of interest" description="Disordered" evidence="1">
    <location>
        <begin position="1"/>
        <end position="50"/>
    </location>
</feature>
<name>A0ABN8ILC3_9NEOP</name>
<protein>
    <submittedName>
        <fullName evidence="2">Uncharacterized protein</fullName>
    </submittedName>
</protein>
<keyword evidence="3" id="KW-1185">Reference proteome</keyword>
<accession>A0ABN8ILC3</accession>
<evidence type="ECO:0000313" key="3">
    <source>
        <dbReference type="Proteomes" id="UP000837857"/>
    </source>
</evidence>
<proteinExistence type="predicted"/>
<sequence length="97" mass="10857">MSIGHFVKLGGGRPAELNDRSDRNYAAPDTGRKQGLRYGPRRVKEEKKSIPPLTLELHEDEFRDAIKSATEQRLAAEFGLFMTLGSVSRTNYANAHL</sequence>